<organism evidence="3 4">
    <name type="scientific">Clostridium fungisolvens</name>
    <dbReference type="NCBI Taxonomy" id="1604897"/>
    <lineage>
        <taxon>Bacteria</taxon>
        <taxon>Bacillati</taxon>
        <taxon>Bacillota</taxon>
        <taxon>Clostridia</taxon>
        <taxon>Eubacteriales</taxon>
        <taxon>Clostridiaceae</taxon>
        <taxon>Clostridium</taxon>
    </lineage>
</organism>
<dbReference type="Gene3D" id="2.40.30.170">
    <property type="match status" value="1"/>
</dbReference>
<dbReference type="Gene3D" id="2.40.50.100">
    <property type="match status" value="1"/>
</dbReference>
<dbReference type="PANTHER" id="PTHR30469:SF33">
    <property type="entry name" value="SLR1207 PROTEIN"/>
    <property type="match status" value="1"/>
</dbReference>
<keyword evidence="1" id="KW-0175">Coiled coil</keyword>
<proteinExistence type="predicted"/>
<gene>
    <name evidence="3" type="ORF">bsdtw1_00959</name>
</gene>
<evidence type="ECO:0000313" key="3">
    <source>
        <dbReference type="EMBL" id="GFP74896.1"/>
    </source>
</evidence>
<evidence type="ECO:0000256" key="1">
    <source>
        <dbReference type="SAM" id="Coils"/>
    </source>
</evidence>
<name>A0A6V8SDW3_9CLOT</name>
<dbReference type="AlphaFoldDB" id="A0A6V8SDW3"/>
<dbReference type="Gene3D" id="2.40.420.20">
    <property type="match status" value="1"/>
</dbReference>
<dbReference type="PANTHER" id="PTHR30469">
    <property type="entry name" value="MULTIDRUG RESISTANCE PROTEIN MDTA"/>
    <property type="match status" value="1"/>
</dbReference>
<accession>A0A6V8SDW3</accession>
<evidence type="ECO:0000313" key="4">
    <source>
        <dbReference type="Proteomes" id="UP000580568"/>
    </source>
</evidence>
<sequence length="446" mass="48896">MICTAFGFFQFRKNKSNNISVKTIIVTKENIKSYLNTTGVVKAKNIRDYYGSQLKVTSINFKVGNKVKKGDVLMSFDTSDLQNAAKQAKIQYDSAILQRQDLLNQNAKISSKINDLDSEIADVKSKIEQLKLDRNIATNNYGFINTVSALKDKITNKEKKYSKEATNILDNNEHDSQMVQTDSSSSVAVLQQLSKVLTTLETQRNSIQPISEEKLKQMDNTVALAKIAFESANSRLKYMPENLTADFDGTVTSLNAAIGSIASPTSATVTIEDLENLKVIVSLGKSDIDKVKVDQNATIRSNGKEYNGKITFISPSGKKGVSGIGMMAATTSNDVTMDAEIELYKSDENLKAEFGVDVDVLLAERNSVVTVPMEAIKAVKGGRYVVYTVDANRKVSEREVKLGIQSETNAEILKGVNTGERIILNPSTMIRDGIIVKLNSRGGAND</sequence>
<feature type="domain" description="YknX-like C-terminal permuted SH3-like" evidence="2">
    <location>
        <begin position="368"/>
        <end position="437"/>
    </location>
</feature>
<protein>
    <submittedName>
        <fullName evidence="3">Multidrug resistance protein MdtA</fullName>
    </submittedName>
</protein>
<reference evidence="3 4" key="1">
    <citation type="submission" date="2020-07" db="EMBL/GenBank/DDBJ databases">
        <title>A new beta-1,3-glucan-decomposing anaerobic bacterium isolated from anoxic soil subjected to biological soil disinfestation.</title>
        <authorList>
            <person name="Ueki A."/>
            <person name="Tonouchi A."/>
        </authorList>
    </citation>
    <scope>NUCLEOTIDE SEQUENCE [LARGE SCALE GENOMIC DNA]</scope>
    <source>
        <strain evidence="3 4">TW1</strain>
    </source>
</reference>
<evidence type="ECO:0000259" key="2">
    <source>
        <dbReference type="Pfam" id="PF25989"/>
    </source>
</evidence>
<comment type="caution">
    <text evidence="3">The sequence shown here is derived from an EMBL/GenBank/DDBJ whole genome shotgun (WGS) entry which is preliminary data.</text>
</comment>
<dbReference type="Proteomes" id="UP000580568">
    <property type="component" value="Unassembled WGS sequence"/>
</dbReference>
<keyword evidence="4" id="KW-1185">Reference proteome</keyword>
<dbReference type="GO" id="GO:1990281">
    <property type="term" value="C:efflux pump complex"/>
    <property type="evidence" value="ECO:0007669"/>
    <property type="project" value="TreeGrafter"/>
</dbReference>
<feature type="coiled-coil region" evidence="1">
    <location>
        <begin position="85"/>
        <end position="140"/>
    </location>
</feature>
<dbReference type="GO" id="GO:0015562">
    <property type="term" value="F:efflux transmembrane transporter activity"/>
    <property type="evidence" value="ECO:0007669"/>
    <property type="project" value="TreeGrafter"/>
</dbReference>
<dbReference type="InterPro" id="IPR058637">
    <property type="entry name" value="YknX-like_C"/>
</dbReference>
<dbReference type="EMBL" id="BLZR01000001">
    <property type="protein sequence ID" value="GFP74896.1"/>
    <property type="molecule type" value="Genomic_DNA"/>
</dbReference>
<dbReference type="Pfam" id="PF25989">
    <property type="entry name" value="YknX_C"/>
    <property type="match status" value="1"/>
</dbReference>